<dbReference type="Pfam" id="PF00271">
    <property type="entry name" value="Helicase_C"/>
    <property type="match status" value="1"/>
</dbReference>
<gene>
    <name evidence="5" type="ORF">VSDG_05546</name>
</gene>
<dbReference type="AlphaFoldDB" id="A0A423W065"/>
<dbReference type="InterPro" id="IPR049730">
    <property type="entry name" value="SNF2/RAD54-like_C"/>
</dbReference>
<dbReference type="STRING" id="252740.A0A423W065"/>
<sequence length="411" mass="44753">MMGHSKTQICYGALLNAQAKPVGATILSRLLTATQSADAFTSFNLRHTDGMVKLFSDQGVSFAVLDVRTASKLQALIHVPGTRSEAVVETRVLMKRRSKSTTPFDVSINLFGPDNVAEEVSLALSKVKAFLQHPQTLDANIEYRNPDFLTFPGVKVNMKDCVGIGTPSWQADHLKRDIENILGSLGQAMDNVDIGPIAGLRSTLKNEAEDAGAMFGVVADTFEGSTQQEGFSTKLAAVVQNVANTSNSENKAIIFSYWKTTLHVLARLLGQAGVKCLQVDGDASYADRSYRLRAFKENPDVQVLLMTIETGAVGLNLTVASQVHIVEPQWNPSVEEQAIARAVRMGQTREVTVFRYVLQNTVEQNVVKLQKKKSGLAKFTLAGADQNVTDALQELEIVLDLKSKKRAASET</sequence>
<keyword evidence="1" id="KW-0547">Nucleotide-binding</keyword>
<dbReference type="Gene3D" id="3.40.50.300">
    <property type="entry name" value="P-loop containing nucleotide triphosphate hydrolases"/>
    <property type="match status" value="1"/>
</dbReference>
<dbReference type="GO" id="GO:0005524">
    <property type="term" value="F:ATP binding"/>
    <property type="evidence" value="ECO:0007669"/>
    <property type="project" value="UniProtKB-KW"/>
</dbReference>
<accession>A0A423W065</accession>
<proteinExistence type="predicted"/>
<evidence type="ECO:0000256" key="3">
    <source>
        <dbReference type="ARBA" id="ARBA00022840"/>
    </source>
</evidence>
<dbReference type="OrthoDB" id="448448at2759"/>
<dbReference type="GO" id="GO:0006281">
    <property type="term" value="P:DNA repair"/>
    <property type="evidence" value="ECO:0007669"/>
    <property type="project" value="TreeGrafter"/>
</dbReference>
<dbReference type="SUPFAM" id="SSF52540">
    <property type="entry name" value="P-loop containing nucleoside triphosphate hydrolases"/>
    <property type="match status" value="1"/>
</dbReference>
<name>A0A423W065_CYTCH</name>
<dbReference type="PANTHER" id="PTHR45626:SF22">
    <property type="entry name" value="DNA REPAIR PROTEIN RAD5"/>
    <property type="match status" value="1"/>
</dbReference>
<dbReference type="InterPro" id="IPR027417">
    <property type="entry name" value="P-loop_NTPase"/>
</dbReference>
<dbReference type="CDD" id="cd18793">
    <property type="entry name" value="SF2_C_SNF"/>
    <property type="match status" value="1"/>
</dbReference>
<keyword evidence="2" id="KW-0378">Hydrolase</keyword>
<protein>
    <recommendedName>
        <fullName evidence="4">Helicase C-terminal domain-containing protein</fullName>
    </recommendedName>
</protein>
<evidence type="ECO:0000313" key="6">
    <source>
        <dbReference type="Proteomes" id="UP000284375"/>
    </source>
</evidence>
<dbReference type="EMBL" id="LJZO01000019">
    <property type="protein sequence ID" value="ROV96730.1"/>
    <property type="molecule type" value="Genomic_DNA"/>
</dbReference>
<dbReference type="PANTHER" id="PTHR45626">
    <property type="entry name" value="TRANSCRIPTION TERMINATION FACTOR 2-RELATED"/>
    <property type="match status" value="1"/>
</dbReference>
<dbReference type="GO" id="GO:0005634">
    <property type="term" value="C:nucleus"/>
    <property type="evidence" value="ECO:0007669"/>
    <property type="project" value="TreeGrafter"/>
</dbReference>
<dbReference type="InterPro" id="IPR050628">
    <property type="entry name" value="SNF2_RAD54_helicase_TF"/>
</dbReference>
<organism evidence="5 6">
    <name type="scientific">Cytospora chrysosperma</name>
    <name type="common">Cytospora canker fungus</name>
    <name type="synonym">Sphaeria chrysosperma</name>
    <dbReference type="NCBI Taxonomy" id="252740"/>
    <lineage>
        <taxon>Eukaryota</taxon>
        <taxon>Fungi</taxon>
        <taxon>Dikarya</taxon>
        <taxon>Ascomycota</taxon>
        <taxon>Pezizomycotina</taxon>
        <taxon>Sordariomycetes</taxon>
        <taxon>Sordariomycetidae</taxon>
        <taxon>Diaporthales</taxon>
        <taxon>Cytosporaceae</taxon>
        <taxon>Cytospora</taxon>
    </lineage>
</organism>
<keyword evidence="3" id="KW-0067">ATP-binding</keyword>
<comment type="caution">
    <text evidence="5">The sequence shown here is derived from an EMBL/GenBank/DDBJ whole genome shotgun (WGS) entry which is preliminary data.</text>
</comment>
<dbReference type="GO" id="GO:0016787">
    <property type="term" value="F:hydrolase activity"/>
    <property type="evidence" value="ECO:0007669"/>
    <property type="project" value="UniProtKB-KW"/>
</dbReference>
<evidence type="ECO:0000256" key="1">
    <source>
        <dbReference type="ARBA" id="ARBA00022741"/>
    </source>
</evidence>
<dbReference type="Proteomes" id="UP000284375">
    <property type="component" value="Unassembled WGS sequence"/>
</dbReference>
<dbReference type="InterPro" id="IPR001650">
    <property type="entry name" value="Helicase_C-like"/>
</dbReference>
<dbReference type="GO" id="GO:0008094">
    <property type="term" value="F:ATP-dependent activity, acting on DNA"/>
    <property type="evidence" value="ECO:0007669"/>
    <property type="project" value="TreeGrafter"/>
</dbReference>
<dbReference type="SMART" id="SM00490">
    <property type="entry name" value="HELICc"/>
    <property type="match status" value="1"/>
</dbReference>
<dbReference type="PROSITE" id="PS51194">
    <property type="entry name" value="HELICASE_CTER"/>
    <property type="match status" value="1"/>
</dbReference>
<feature type="domain" description="Helicase C-terminal" evidence="4">
    <location>
        <begin position="237"/>
        <end position="396"/>
    </location>
</feature>
<evidence type="ECO:0000256" key="2">
    <source>
        <dbReference type="ARBA" id="ARBA00022801"/>
    </source>
</evidence>
<evidence type="ECO:0000259" key="4">
    <source>
        <dbReference type="PROSITE" id="PS51194"/>
    </source>
</evidence>
<reference evidence="5 6" key="1">
    <citation type="submission" date="2015-09" db="EMBL/GenBank/DDBJ databases">
        <title>Host preference determinants of Valsa canker pathogens revealed by comparative genomics.</title>
        <authorList>
            <person name="Yin Z."/>
            <person name="Huang L."/>
        </authorList>
    </citation>
    <scope>NUCLEOTIDE SEQUENCE [LARGE SCALE GENOMIC DNA]</scope>
    <source>
        <strain evidence="5 6">YSFL</strain>
    </source>
</reference>
<keyword evidence="6" id="KW-1185">Reference proteome</keyword>
<evidence type="ECO:0000313" key="5">
    <source>
        <dbReference type="EMBL" id="ROV96730.1"/>
    </source>
</evidence>